<dbReference type="Pfam" id="PF00989">
    <property type="entry name" value="PAS"/>
    <property type="match status" value="2"/>
</dbReference>
<dbReference type="FunFam" id="3.30.450.20:FF:000060">
    <property type="entry name" value="Sensor protein FixL"/>
    <property type="match status" value="1"/>
</dbReference>
<feature type="domain" description="PAS" evidence="16">
    <location>
        <begin position="337"/>
        <end position="382"/>
    </location>
</feature>
<dbReference type="InterPro" id="IPR000700">
    <property type="entry name" value="PAS-assoc_C"/>
</dbReference>
<dbReference type="Pfam" id="PF00072">
    <property type="entry name" value="Response_reg"/>
    <property type="match status" value="1"/>
</dbReference>
<feature type="domain" description="Histidine kinase" evidence="14">
    <location>
        <begin position="605"/>
        <end position="824"/>
    </location>
</feature>
<dbReference type="GO" id="GO:0000155">
    <property type="term" value="F:phosphorelay sensor kinase activity"/>
    <property type="evidence" value="ECO:0007669"/>
    <property type="project" value="InterPro"/>
</dbReference>
<dbReference type="CDD" id="cd00156">
    <property type="entry name" value="REC"/>
    <property type="match status" value="1"/>
</dbReference>
<keyword evidence="4" id="KW-0808">Transferase</keyword>
<dbReference type="PROSITE" id="PS50113">
    <property type="entry name" value="PAC"/>
    <property type="match status" value="2"/>
</dbReference>
<dbReference type="FunFam" id="3.30.565.10:FF:000006">
    <property type="entry name" value="Sensor histidine kinase WalK"/>
    <property type="match status" value="1"/>
</dbReference>
<dbReference type="InterPro" id="IPR003661">
    <property type="entry name" value="HisK_dim/P_dom"/>
</dbReference>
<dbReference type="PROSITE" id="PS50109">
    <property type="entry name" value="HIS_KIN"/>
    <property type="match status" value="1"/>
</dbReference>
<evidence type="ECO:0000259" key="16">
    <source>
        <dbReference type="PROSITE" id="PS50112"/>
    </source>
</evidence>
<dbReference type="Gene3D" id="3.30.565.10">
    <property type="entry name" value="Histidine kinase-like ATPase, C-terminal domain"/>
    <property type="match status" value="1"/>
</dbReference>
<keyword evidence="13" id="KW-0812">Transmembrane</keyword>
<dbReference type="SMART" id="SM00086">
    <property type="entry name" value="PAC"/>
    <property type="match status" value="2"/>
</dbReference>
<dbReference type="PRINTS" id="PR00344">
    <property type="entry name" value="BCTRLSENSOR"/>
</dbReference>
<keyword evidence="5" id="KW-0547">Nucleotide-binding</keyword>
<dbReference type="InterPro" id="IPR000014">
    <property type="entry name" value="PAS"/>
</dbReference>
<name>A0A5M6IFD8_9PROT</name>
<dbReference type="InterPro" id="IPR003594">
    <property type="entry name" value="HATPase_dom"/>
</dbReference>
<dbReference type="Pfam" id="PF00512">
    <property type="entry name" value="HisKA"/>
    <property type="match status" value="1"/>
</dbReference>
<dbReference type="SMART" id="SM00091">
    <property type="entry name" value="PAS"/>
    <property type="match status" value="2"/>
</dbReference>
<dbReference type="PANTHER" id="PTHR43047:SF72">
    <property type="entry name" value="OSMOSENSING HISTIDINE PROTEIN KINASE SLN1"/>
    <property type="match status" value="1"/>
</dbReference>
<feature type="modified residue" description="4-aspartylphosphate" evidence="12">
    <location>
        <position position="881"/>
    </location>
</feature>
<dbReference type="SMART" id="SM00388">
    <property type="entry name" value="HisKA"/>
    <property type="match status" value="1"/>
</dbReference>
<keyword evidence="7" id="KW-0067">ATP-binding</keyword>
<dbReference type="Gene3D" id="1.10.287.130">
    <property type="match status" value="1"/>
</dbReference>
<keyword evidence="9 13" id="KW-0472">Membrane</keyword>
<dbReference type="NCBIfam" id="TIGR00229">
    <property type="entry name" value="sensory_box"/>
    <property type="match status" value="2"/>
</dbReference>
<dbReference type="GO" id="GO:0005524">
    <property type="term" value="F:ATP binding"/>
    <property type="evidence" value="ECO:0007669"/>
    <property type="project" value="UniProtKB-KW"/>
</dbReference>
<evidence type="ECO:0000256" key="10">
    <source>
        <dbReference type="ARBA" id="ARBA00059827"/>
    </source>
</evidence>
<evidence type="ECO:0000256" key="1">
    <source>
        <dbReference type="ARBA" id="ARBA00000085"/>
    </source>
</evidence>
<evidence type="ECO:0000256" key="5">
    <source>
        <dbReference type="ARBA" id="ARBA00022741"/>
    </source>
</evidence>
<keyword evidence="8" id="KW-0902">Two-component regulatory system</keyword>
<feature type="domain" description="PAC" evidence="17">
    <location>
        <begin position="421"/>
        <end position="473"/>
    </location>
</feature>
<keyword evidence="3 12" id="KW-0597">Phosphoprotein</keyword>
<feature type="transmembrane region" description="Helical" evidence="13">
    <location>
        <begin position="21"/>
        <end position="41"/>
    </location>
</feature>
<dbReference type="GO" id="GO:0006355">
    <property type="term" value="P:regulation of DNA-templated transcription"/>
    <property type="evidence" value="ECO:0007669"/>
    <property type="project" value="InterPro"/>
</dbReference>
<protein>
    <recommendedName>
        <fullName evidence="11">Sensor protein FixL</fullName>
        <ecNumber evidence="2">2.7.13.3</ecNumber>
    </recommendedName>
</protein>
<dbReference type="InterPro" id="IPR005467">
    <property type="entry name" value="His_kinase_dom"/>
</dbReference>
<dbReference type="Proteomes" id="UP000324065">
    <property type="component" value="Unassembled WGS sequence"/>
</dbReference>
<feature type="domain" description="PAC" evidence="17">
    <location>
        <begin position="551"/>
        <end position="601"/>
    </location>
</feature>
<dbReference type="CDD" id="cd00130">
    <property type="entry name" value="PAS"/>
    <property type="match status" value="2"/>
</dbReference>
<dbReference type="PROSITE" id="PS50112">
    <property type="entry name" value="PAS"/>
    <property type="match status" value="2"/>
</dbReference>
<dbReference type="CDD" id="cd12914">
    <property type="entry name" value="PDC1_DGC_like"/>
    <property type="match status" value="1"/>
</dbReference>
<accession>A0A5M6IFD8</accession>
<feature type="domain" description="PAS" evidence="16">
    <location>
        <begin position="474"/>
        <end position="544"/>
    </location>
</feature>
<dbReference type="CDD" id="cd00082">
    <property type="entry name" value="HisKA"/>
    <property type="match status" value="1"/>
</dbReference>
<evidence type="ECO:0000256" key="11">
    <source>
        <dbReference type="ARBA" id="ARBA00070616"/>
    </source>
</evidence>
<dbReference type="SMART" id="SM00387">
    <property type="entry name" value="HATPase_c"/>
    <property type="match status" value="1"/>
</dbReference>
<sequence length="962" mass="106481">MNASSESASKLALYSRIFRHLFAGSFILSIATWAVICWVIYSLAVDRHELELNLAVSFADEHLERSLDGPILILEQVADLVLRYGSIENIIKTPRVFENYDGMMASLPQVSSGLVLIDSDGRMHYASGDVVPDGPDFSGRAYFKAHKYEGVDIYIGEAIFSRLINDEVFTISKEIVNEQGLFLGLVGVAVDSHYFIGTFNRSLSDIIGNIALITNRGDLLVNNYGRSSISVHFPKPAPFYEFVPTESTRQYSSSFLTGEQSIVLSRLGDRYDVYSIAAIPYSLIFKEVLPSFAIATAILILALIFIGTTERFVSRGLQREKALDAESRQLSSFREAVLENAGLPIIVCDHAAGIVFFNQAAERLLGYPVADVVGRMSLWAILTLDPRHYDPDSHAAASRSTDVRADDNVPSDLRMLSESRRALEGVYIRKDGSTLPVVLSVSTLHRDEGRPGGYVVIAQDRSGEHSAERALRFSEQRQRAILDNILDGIFTINVSGVVSSMNPAGERIFGYTREEVLGRNISILMDNTHRNKHDDYIRRYMQTGEERIIGRGREVPARRKDGTVFPVELSVSRVEFAGRVMFVGVVRDLSEIKKVERLKAEFVSIVSHELRTPLTAMRGSLNMVNSEMLGPLDPDVKELTEIAEQSTDRLIRLINDILDVEKIGAGKLQLHCDLVSIEESLKRAHKDIEPYAAQYDVAVIVDMASDATVWADFDRLQQIILNLASNAVKFSPRGGTVRMASWVETPGWIRVSVEDKGPGIALEFQDRIFEKFAQADSSDRRAKGGTGLGLNITKALTEQMGGHIGFESVPGEGATFYVDFPLREERRGPTTIHAFHLEDNEAIRLIVAHMLSERARITSAGSLEEGLRLAEQHTYDVAILDLGLHDGNGLELVSVLHDGQGGTPPLIILTGQDDLPPDMPPTAAVLTKGRESERAIVERIRDVIDRLFPEAATLSKDTAHES</sequence>
<dbReference type="InterPro" id="IPR036097">
    <property type="entry name" value="HisK_dim/P_sf"/>
</dbReference>
<evidence type="ECO:0000256" key="3">
    <source>
        <dbReference type="ARBA" id="ARBA00022553"/>
    </source>
</evidence>
<dbReference type="PROSITE" id="PS50110">
    <property type="entry name" value="RESPONSE_REGULATORY"/>
    <property type="match status" value="1"/>
</dbReference>
<dbReference type="GO" id="GO:0005886">
    <property type="term" value="C:plasma membrane"/>
    <property type="evidence" value="ECO:0007669"/>
    <property type="project" value="TreeGrafter"/>
</dbReference>
<dbReference type="SMART" id="SM00448">
    <property type="entry name" value="REC"/>
    <property type="match status" value="1"/>
</dbReference>
<keyword evidence="13" id="KW-1133">Transmembrane helix</keyword>
<dbReference type="InterPro" id="IPR011006">
    <property type="entry name" value="CheY-like_superfamily"/>
</dbReference>
<dbReference type="PANTHER" id="PTHR43047">
    <property type="entry name" value="TWO-COMPONENT HISTIDINE PROTEIN KINASE"/>
    <property type="match status" value="1"/>
</dbReference>
<dbReference type="InterPro" id="IPR001789">
    <property type="entry name" value="Sig_transdc_resp-reg_receiver"/>
</dbReference>
<dbReference type="Pfam" id="PF02518">
    <property type="entry name" value="HATPase_c"/>
    <property type="match status" value="1"/>
</dbReference>
<reference evidence="18 19" key="1">
    <citation type="submission" date="2019-09" db="EMBL/GenBank/DDBJ databases">
        <title>Genome sequence of Roseospira marina, one of the more divergent members of the non-sulfur purple photosynthetic bacterial family, the Rhodospirillaceae.</title>
        <authorList>
            <person name="Meyer T."/>
            <person name="Kyndt J."/>
        </authorList>
    </citation>
    <scope>NUCLEOTIDE SEQUENCE [LARGE SCALE GENOMIC DNA]</scope>
    <source>
        <strain evidence="18 19">DSM 15113</strain>
    </source>
</reference>
<dbReference type="RefSeq" id="WP_150061514.1">
    <property type="nucleotide sequence ID" value="NZ_JACHII010000006.1"/>
</dbReference>
<dbReference type="InterPro" id="IPR001610">
    <property type="entry name" value="PAC"/>
</dbReference>
<evidence type="ECO:0000313" key="18">
    <source>
        <dbReference type="EMBL" id="KAA5606445.1"/>
    </source>
</evidence>
<evidence type="ECO:0000256" key="2">
    <source>
        <dbReference type="ARBA" id="ARBA00012438"/>
    </source>
</evidence>
<dbReference type="SUPFAM" id="SSF47384">
    <property type="entry name" value="Homodimeric domain of signal transducing histidine kinase"/>
    <property type="match status" value="1"/>
</dbReference>
<dbReference type="InterPro" id="IPR036890">
    <property type="entry name" value="HATPase_C_sf"/>
</dbReference>
<dbReference type="InterPro" id="IPR013767">
    <property type="entry name" value="PAS_fold"/>
</dbReference>
<proteinExistence type="predicted"/>
<evidence type="ECO:0000256" key="13">
    <source>
        <dbReference type="SAM" id="Phobius"/>
    </source>
</evidence>
<dbReference type="EC" id="2.7.13.3" evidence="2"/>
<dbReference type="InterPro" id="IPR035965">
    <property type="entry name" value="PAS-like_dom_sf"/>
</dbReference>
<dbReference type="SUPFAM" id="SSF55785">
    <property type="entry name" value="PYP-like sensor domain (PAS domain)"/>
    <property type="match status" value="2"/>
</dbReference>
<dbReference type="SUPFAM" id="SSF55874">
    <property type="entry name" value="ATPase domain of HSP90 chaperone/DNA topoisomerase II/histidine kinase"/>
    <property type="match status" value="1"/>
</dbReference>
<gene>
    <name evidence="18" type="ORF">F1188_06140</name>
</gene>
<evidence type="ECO:0000256" key="6">
    <source>
        <dbReference type="ARBA" id="ARBA00022777"/>
    </source>
</evidence>
<evidence type="ECO:0000313" key="19">
    <source>
        <dbReference type="Proteomes" id="UP000324065"/>
    </source>
</evidence>
<evidence type="ECO:0000259" key="15">
    <source>
        <dbReference type="PROSITE" id="PS50110"/>
    </source>
</evidence>
<dbReference type="Gene3D" id="3.30.450.20">
    <property type="entry name" value="PAS domain"/>
    <property type="match status" value="3"/>
</dbReference>
<dbReference type="OrthoDB" id="8477265at2"/>
<evidence type="ECO:0000259" key="14">
    <source>
        <dbReference type="PROSITE" id="PS50109"/>
    </source>
</evidence>
<keyword evidence="19" id="KW-1185">Reference proteome</keyword>
<keyword evidence="6" id="KW-0418">Kinase</keyword>
<evidence type="ECO:0000256" key="7">
    <source>
        <dbReference type="ARBA" id="ARBA00022840"/>
    </source>
</evidence>
<comment type="function">
    <text evidence="10">Putative oxygen sensor; modulates the activity of FixJ, a transcriptional activator of nitrogen fixation fixK gene. FixL probably acts as a kinase that phosphorylates FixJ.</text>
</comment>
<dbReference type="FunFam" id="1.10.287.130:FF:000001">
    <property type="entry name" value="Two-component sensor histidine kinase"/>
    <property type="match status" value="1"/>
</dbReference>
<dbReference type="Gene3D" id="3.40.50.2300">
    <property type="match status" value="1"/>
</dbReference>
<evidence type="ECO:0000259" key="17">
    <source>
        <dbReference type="PROSITE" id="PS50113"/>
    </source>
</evidence>
<evidence type="ECO:0000256" key="4">
    <source>
        <dbReference type="ARBA" id="ARBA00022679"/>
    </source>
</evidence>
<dbReference type="AlphaFoldDB" id="A0A5M6IFD8"/>
<evidence type="ECO:0000256" key="8">
    <source>
        <dbReference type="ARBA" id="ARBA00023012"/>
    </source>
</evidence>
<evidence type="ECO:0000256" key="9">
    <source>
        <dbReference type="ARBA" id="ARBA00023136"/>
    </source>
</evidence>
<comment type="caution">
    <text evidence="18">The sequence shown here is derived from an EMBL/GenBank/DDBJ whole genome shotgun (WGS) entry which is preliminary data.</text>
</comment>
<evidence type="ECO:0000256" key="12">
    <source>
        <dbReference type="PROSITE-ProRule" id="PRU00169"/>
    </source>
</evidence>
<dbReference type="GO" id="GO:0009927">
    <property type="term" value="F:histidine phosphotransfer kinase activity"/>
    <property type="evidence" value="ECO:0007669"/>
    <property type="project" value="TreeGrafter"/>
</dbReference>
<dbReference type="InterPro" id="IPR004358">
    <property type="entry name" value="Sig_transdc_His_kin-like_C"/>
</dbReference>
<dbReference type="EMBL" id="VWPJ01000004">
    <property type="protein sequence ID" value="KAA5606445.1"/>
    <property type="molecule type" value="Genomic_DNA"/>
</dbReference>
<feature type="domain" description="Response regulatory" evidence="15">
    <location>
        <begin position="833"/>
        <end position="943"/>
    </location>
</feature>
<comment type="catalytic activity">
    <reaction evidence="1">
        <text>ATP + protein L-histidine = ADP + protein N-phospho-L-histidine.</text>
        <dbReference type="EC" id="2.7.13.3"/>
    </reaction>
</comment>
<organism evidence="18 19">
    <name type="scientific">Roseospira marina</name>
    <dbReference type="NCBI Taxonomy" id="140057"/>
    <lineage>
        <taxon>Bacteria</taxon>
        <taxon>Pseudomonadati</taxon>
        <taxon>Pseudomonadota</taxon>
        <taxon>Alphaproteobacteria</taxon>
        <taxon>Rhodospirillales</taxon>
        <taxon>Rhodospirillaceae</taxon>
        <taxon>Roseospira</taxon>
    </lineage>
</organism>
<dbReference type="CDD" id="cd16922">
    <property type="entry name" value="HATPase_EvgS-ArcB-TorS-like"/>
    <property type="match status" value="1"/>
</dbReference>
<dbReference type="SUPFAM" id="SSF52172">
    <property type="entry name" value="CheY-like"/>
    <property type="match status" value="1"/>
</dbReference>